<evidence type="ECO:0000313" key="1">
    <source>
        <dbReference type="EMBL" id="SOH03994.1"/>
    </source>
</evidence>
<dbReference type="Proteomes" id="UP000221734">
    <property type="component" value="Chromosome Kuenenia_stuttgartiensis_MBR1"/>
</dbReference>
<dbReference type="EMBL" id="LT934425">
    <property type="protein sequence ID" value="SOH03994.1"/>
    <property type="molecule type" value="Genomic_DNA"/>
</dbReference>
<organism evidence="1 2">
    <name type="scientific">Kuenenia stuttgartiensis</name>
    <dbReference type="NCBI Taxonomy" id="174633"/>
    <lineage>
        <taxon>Bacteria</taxon>
        <taxon>Pseudomonadati</taxon>
        <taxon>Planctomycetota</taxon>
        <taxon>Candidatus Brocadiia</taxon>
        <taxon>Candidatus Brocadiales</taxon>
        <taxon>Candidatus Brocadiaceae</taxon>
        <taxon>Candidatus Kuenenia</taxon>
    </lineage>
</organism>
<evidence type="ECO:0000313" key="2">
    <source>
        <dbReference type="Proteomes" id="UP000221734"/>
    </source>
</evidence>
<dbReference type="InterPro" id="IPR042088">
    <property type="entry name" value="OligoPept_F_C"/>
</dbReference>
<dbReference type="AlphaFoldDB" id="A0A2C9CE00"/>
<sequence>MCHCPNKVFSNLVEVAKENIDVISEFNALKQEELGIEALHFYDNYVPWLVKLLKIFL</sequence>
<accession>A0A2C9CE00</accession>
<keyword evidence="2" id="KW-1185">Reference proteome</keyword>
<dbReference type="Gene3D" id="1.10.1370.20">
    <property type="entry name" value="Oligoendopeptidase f, C-terminal domain"/>
    <property type="match status" value="1"/>
</dbReference>
<protein>
    <submittedName>
        <fullName evidence="1">Uncharacterized protein</fullName>
    </submittedName>
</protein>
<proteinExistence type="predicted"/>
<reference evidence="2" key="1">
    <citation type="submission" date="2017-10" db="EMBL/GenBank/DDBJ databases">
        <authorList>
            <person name="Frank J."/>
        </authorList>
    </citation>
    <scope>NUCLEOTIDE SEQUENCE [LARGE SCALE GENOMIC DNA]</scope>
</reference>
<gene>
    <name evidence="1" type="primary">pepF_2</name>
    <name evidence="1" type="ORF">KSMBR1_1495</name>
</gene>
<name>A0A2C9CE00_KUEST</name>
<dbReference type="KEGG" id="kst:KSMBR1_1495"/>